<dbReference type="EMBL" id="AZGZ01000008">
    <property type="protein sequence ID" value="KZZ93597.1"/>
    <property type="molecule type" value="Genomic_DNA"/>
</dbReference>
<evidence type="ECO:0000313" key="2">
    <source>
        <dbReference type="EMBL" id="KZZ93597.1"/>
    </source>
</evidence>
<organism evidence="2 3">
    <name type="scientific">Ascosphaera apis ARSEF 7405</name>
    <dbReference type="NCBI Taxonomy" id="392613"/>
    <lineage>
        <taxon>Eukaryota</taxon>
        <taxon>Fungi</taxon>
        <taxon>Dikarya</taxon>
        <taxon>Ascomycota</taxon>
        <taxon>Pezizomycotina</taxon>
        <taxon>Eurotiomycetes</taxon>
        <taxon>Eurotiomycetidae</taxon>
        <taxon>Onygenales</taxon>
        <taxon>Ascosphaeraceae</taxon>
        <taxon>Ascosphaera</taxon>
    </lineage>
</organism>
<gene>
    <name evidence="2" type="ORF">AAP_02389</name>
</gene>
<evidence type="ECO:0000313" key="3">
    <source>
        <dbReference type="Proteomes" id="UP000242877"/>
    </source>
</evidence>
<evidence type="ECO:0000256" key="1">
    <source>
        <dbReference type="SAM" id="MobiDB-lite"/>
    </source>
</evidence>
<protein>
    <submittedName>
        <fullName evidence="2">Uncharacterized protein</fullName>
    </submittedName>
</protein>
<feature type="region of interest" description="Disordered" evidence="1">
    <location>
        <begin position="284"/>
        <end position="353"/>
    </location>
</feature>
<comment type="caution">
    <text evidence="2">The sequence shown here is derived from an EMBL/GenBank/DDBJ whole genome shotgun (WGS) entry which is preliminary data.</text>
</comment>
<proteinExistence type="predicted"/>
<accession>A0A168A880</accession>
<feature type="compositionally biased region" description="Polar residues" evidence="1">
    <location>
        <begin position="314"/>
        <end position="353"/>
    </location>
</feature>
<name>A0A168A880_9EURO</name>
<dbReference type="Proteomes" id="UP000242877">
    <property type="component" value="Unassembled WGS sequence"/>
</dbReference>
<feature type="region of interest" description="Disordered" evidence="1">
    <location>
        <begin position="176"/>
        <end position="201"/>
    </location>
</feature>
<dbReference type="AlphaFoldDB" id="A0A168A880"/>
<keyword evidence="3" id="KW-1185">Reference proteome</keyword>
<dbReference type="VEuPathDB" id="FungiDB:AAP_02389"/>
<reference evidence="2 3" key="1">
    <citation type="journal article" date="2016" name="Genome Biol. Evol.">
        <title>Divergent and convergent evolution of fungal pathogenicity.</title>
        <authorList>
            <person name="Shang Y."/>
            <person name="Xiao G."/>
            <person name="Zheng P."/>
            <person name="Cen K."/>
            <person name="Zhan S."/>
            <person name="Wang C."/>
        </authorList>
    </citation>
    <scope>NUCLEOTIDE SEQUENCE [LARGE SCALE GENOMIC DNA]</scope>
    <source>
        <strain evidence="2 3">ARSEF 7405</strain>
    </source>
</reference>
<sequence>MPLYGAAFERASPVSHHPEDSVDIRCRICHSLLAYTSNKFYREESSYLEKKFYFAMSGVFLRDIAVKIDNETDENPHINPDREEIYFAARDIGRDLVAVQMLECRSCGNIFAAWTTKSGGIGGPASLLAFGGRRCYAAVTGLSRDLPFKCVSEPVSEVAQYYFDVASPPQMNVCREPAIPNNQSRPTDSAVAPTPPPPYPTREVGTLTHEQIASQLFVIHEGQRQLTQELRDFRRENQRNDRIPETLEDACEALSSSRADLEAQKERNQKLEQEIQRLKEELAQEKARHVPGQSGQGPSSVKTPRKRASDKISGRQSIVKNSPTVGSSPIQSSNKPASASRNLRQKTLTWPAS</sequence>